<name>A0AAV3X9Y6_9CYAN</name>
<dbReference type="Proteomes" id="UP001050975">
    <property type="component" value="Unassembled WGS sequence"/>
</dbReference>
<evidence type="ECO:0008006" key="4">
    <source>
        <dbReference type="Google" id="ProtNLM"/>
    </source>
</evidence>
<keyword evidence="3" id="KW-1185">Reference proteome</keyword>
<protein>
    <recommendedName>
        <fullName evidence="4">Bacteriocin</fullName>
    </recommendedName>
</protein>
<sequence length="79" mass="7977">MSKIKINDLNHVSEDFSDNLIQLQDHEQSAIIGGLDPDAGGLAIIGLGIAAAGVTSVTAPAVAAAALVIGVGILLRDLF</sequence>
<organism evidence="2 3">
    <name type="scientific">Microseira wollei NIES-4236</name>
    <dbReference type="NCBI Taxonomy" id="2530354"/>
    <lineage>
        <taxon>Bacteria</taxon>
        <taxon>Bacillati</taxon>
        <taxon>Cyanobacteriota</taxon>
        <taxon>Cyanophyceae</taxon>
        <taxon>Oscillatoriophycideae</taxon>
        <taxon>Aerosakkonematales</taxon>
        <taxon>Aerosakkonemataceae</taxon>
        <taxon>Microseira</taxon>
    </lineage>
</organism>
<proteinExistence type="predicted"/>
<keyword evidence="1" id="KW-0812">Transmembrane</keyword>
<dbReference type="AlphaFoldDB" id="A0AAV3X9Y6"/>
<evidence type="ECO:0000256" key="1">
    <source>
        <dbReference type="SAM" id="Phobius"/>
    </source>
</evidence>
<feature type="transmembrane region" description="Helical" evidence="1">
    <location>
        <begin position="42"/>
        <end position="75"/>
    </location>
</feature>
<dbReference type="EMBL" id="BLAY01000009">
    <property type="protein sequence ID" value="GET36132.1"/>
    <property type="molecule type" value="Genomic_DNA"/>
</dbReference>
<dbReference type="RefSeq" id="WP_226575296.1">
    <property type="nucleotide sequence ID" value="NZ_BLAY01000009.1"/>
</dbReference>
<evidence type="ECO:0000313" key="2">
    <source>
        <dbReference type="EMBL" id="GET36132.1"/>
    </source>
</evidence>
<keyword evidence="1" id="KW-0472">Membrane</keyword>
<keyword evidence="1" id="KW-1133">Transmembrane helix</keyword>
<comment type="caution">
    <text evidence="2">The sequence shown here is derived from an EMBL/GenBank/DDBJ whole genome shotgun (WGS) entry which is preliminary data.</text>
</comment>
<accession>A0AAV3X9Y6</accession>
<evidence type="ECO:0000313" key="3">
    <source>
        <dbReference type="Proteomes" id="UP001050975"/>
    </source>
</evidence>
<gene>
    <name evidence="2" type="ORF">MiSe_08800</name>
</gene>
<reference evidence="2" key="1">
    <citation type="submission" date="2019-10" db="EMBL/GenBank/DDBJ databases">
        <title>Draft genome sequece of Microseira wollei NIES-4236.</title>
        <authorList>
            <person name="Yamaguchi H."/>
            <person name="Suzuki S."/>
            <person name="Kawachi M."/>
        </authorList>
    </citation>
    <scope>NUCLEOTIDE SEQUENCE</scope>
    <source>
        <strain evidence="2">NIES-4236</strain>
    </source>
</reference>